<dbReference type="EC" id="2.7.13.3" evidence="2"/>
<evidence type="ECO:0000256" key="7">
    <source>
        <dbReference type="ARBA" id="ARBA00022840"/>
    </source>
</evidence>
<dbReference type="SUPFAM" id="SSF55874">
    <property type="entry name" value="ATPase domain of HSP90 chaperone/DNA topoisomerase II/histidine kinase"/>
    <property type="match status" value="1"/>
</dbReference>
<evidence type="ECO:0000259" key="12">
    <source>
        <dbReference type="Pfam" id="PF07730"/>
    </source>
</evidence>
<keyword evidence="10" id="KW-1133">Transmembrane helix</keyword>
<keyword evidence="4" id="KW-0808">Transferase</keyword>
<keyword evidence="5" id="KW-0547">Nucleotide-binding</keyword>
<dbReference type="CDD" id="cd16917">
    <property type="entry name" value="HATPase_UhpB-NarQ-NarX-like"/>
    <property type="match status" value="1"/>
</dbReference>
<feature type="region of interest" description="Disordered" evidence="9">
    <location>
        <begin position="326"/>
        <end position="361"/>
    </location>
</feature>
<dbReference type="GO" id="GO:0016020">
    <property type="term" value="C:membrane"/>
    <property type="evidence" value="ECO:0007669"/>
    <property type="project" value="InterPro"/>
</dbReference>
<keyword evidence="8" id="KW-0902">Two-component regulatory system</keyword>
<keyword evidence="14" id="KW-1185">Reference proteome</keyword>
<evidence type="ECO:0000256" key="10">
    <source>
        <dbReference type="SAM" id="Phobius"/>
    </source>
</evidence>
<evidence type="ECO:0000256" key="9">
    <source>
        <dbReference type="SAM" id="MobiDB-lite"/>
    </source>
</evidence>
<evidence type="ECO:0000256" key="1">
    <source>
        <dbReference type="ARBA" id="ARBA00000085"/>
    </source>
</evidence>
<dbReference type="InterPro" id="IPR036890">
    <property type="entry name" value="HATPase_C_sf"/>
</dbReference>
<dbReference type="AlphaFoldDB" id="A0A1C5I3Z9"/>
<dbReference type="EMBL" id="LT607753">
    <property type="protein sequence ID" value="SCG52915.1"/>
    <property type="molecule type" value="Genomic_DNA"/>
</dbReference>
<dbReference type="InterPro" id="IPR050482">
    <property type="entry name" value="Sensor_HK_TwoCompSys"/>
</dbReference>
<evidence type="ECO:0000256" key="6">
    <source>
        <dbReference type="ARBA" id="ARBA00022777"/>
    </source>
</evidence>
<evidence type="ECO:0000313" key="14">
    <source>
        <dbReference type="Proteomes" id="UP000198215"/>
    </source>
</evidence>
<dbReference type="RefSeq" id="WP_157744979.1">
    <property type="nucleotide sequence ID" value="NZ_LT607753.1"/>
</dbReference>
<evidence type="ECO:0000259" key="11">
    <source>
        <dbReference type="Pfam" id="PF02518"/>
    </source>
</evidence>
<comment type="catalytic activity">
    <reaction evidence="1">
        <text>ATP + protein L-histidine = ADP + protein N-phospho-L-histidine.</text>
        <dbReference type="EC" id="2.7.13.3"/>
    </reaction>
</comment>
<dbReference type="InterPro" id="IPR003594">
    <property type="entry name" value="HATPase_dom"/>
</dbReference>
<evidence type="ECO:0000256" key="2">
    <source>
        <dbReference type="ARBA" id="ARBA00012438"/>
    </source>
</evidence>
<evidence type="ECO:0000313" key="13">
    <source>
        <dbReference type="EMBL" id="SCG52915.1"/>
    </source>
</evidence>
<keyword evidence="3" id="KW-0597">Phosphoprotein</keyword>
<accession>A0A1C5I3Z9</accession>
<dbReference type="GO" id="GO:0005524">
    <property type="term" value="F:ATP binding"/>
    <property type="evidence" value="ECO:0007669"/>
    <property type="project" value="UniProtKB-KW"/>
</dbReference>
<dbReference type="InterPro" id="IPR011712">
    <property type="entry name" value="Sig_transdc_His_kin_sub3_dim/P"/>
</dbReference>
<keyword evidence="10" id="KW-0812">Transmembrane</keyword>
<dbReference type="Pfam" id="PF02518">
    <property type="entry name" value="HATPase_c"/>
    <property type="match status" value="1"/>
</dbReference>
<gene>
    <name evidence="13" type="ORF">GA0070614_2173</name>
</gene>
<reference evidence="14" key="1">
    <citation type="submission" date="2016-06" db="EMBL/GenBank/DDBJ databases">
        <authorList>
            <person name="Varghese N."/>
            <person name="Submissions Spin"/>
        </authorList>
    </citation>
    <scope>NUCLEOTIDE SEQUENCE [LARGE SCALE GENOMIC DNA]</scope>
    <source>
        <strain evidence="14">DSM 45161</strain>
    </source>
</reference>
<feature type="transmembrane region" description="Helical" evidence="10">
    <location>
        <begin position="54"/>
        <end position="75"/>
    </location>
</feature>
<dbReference type="GO" id="GO:0046983">
    <property type="term" value="F:protein dimerization activity"/>
    <property type="evidence" value="ECO:0007669"/>
    <property type="project" value="InterPro"/>
</dbReference>
<evidence type="ECO:0000256" key="4">
    <source>
        <dbReference type="ARBA" id="ARBA00022679"/>
    </source>
</evidence>
<feature type="domain" description="Signal transduction histidine kinase subgroup 3 dimerisation and phosphoacceptor" evidence="12">
    <location>
        <begin position="177"/>
        <end position="241"/>
    </location>
</feature>
<evidence type="ECO:0000256" key="8">
    <source>
        <dbReference type="ARBA" id="ARBA00023012"/>
    </source>
</evidence>
<dbReference type="PANTHER" id="PTHR24421:SF10">
    <property type="entry name" value="NITRATE_NITRITE SENSOR PROTEIN NARQ"/>
    <property type="match status" value="1"/>
</dbReference>
<dbReference type="Gene3D" id="1.20.5.1930">
    <property type="match status" value="1"/>
</dbReference>
<protein>
    <recommendedName>
        <fullName evidence="2">histidine kinase</fullName>
        <ecNumber evidence="2">2.7.13.3</ecNumber>
    </recommendedName>
</protein>
<sequence>MRHADAAMAVIVTGSVWVAADIAVEPASRSPGLAGWTLGAVLGGLHLAGRRRPVPVLLLSAVAVVAYHVAGYPAIGLGWPLLVPYAVAAAAGRLPAAALTAVVIAAGDVGWRTGVEGEPLLPVVVGEAQTLVVVGLALAVGEAAWQRRRWAGEVRERLARAAEESRREAARRLAEQRLAVAADLHDVAAHSLVVIGLQLRIAEETVESDPRACREAVAAALTAHDEALRETTRTVRLLRDGDGPGGAPLAPAPGLADLERLREVAGAAGVELEVRVDHGSRVSGSAALALYRICQEALTNTIRHSGARRARLLVESTDDGVRLRFDDDGRPGPVPAQGGHGLTGMSERARSVGGRLRAGPGPGQGFLVEAWLPADAGAPR</sequence>
<organism evidence="13 14">
    <name type="scientific">Micromonospora coxensis</name>
    <dbReference type="NCBI Taxonomy" id="356852"/>
    <lineage>
        <taxon>Bacteria</taxon>
        <taxon>Bacillati</taxon>
        <taxon>Actinomycetota</taxon>
        <taxon>Actinomycetes</taxon>
        <taxon>Micromonosporales</taxon>
        <taxon>Micromonosporaceae</taxon>
        <taxon>Micromonospora</taxon>
    </lineage>
</organism>
<evidence type="ECO:0000256" key="5">
    <source>
        <dbReference type="ARBA" id="ARBA00022741"/>
    </source>
</evidence>
<feature type="domain" description="Histidine kinase/HSP90-like ATPase" evidence="11">
    <location>
        <begin position="288"/>
        <end position="375"/>
    </location>
</feature>
<dbReference type="Pfam" id="PF07730">
    <property type="entry name" value="HisKA_3"/>
    <property type="match status" value="1"/>
</dbReference>
<dbReference type="OrthoDB" id="9781904at2"/>
<proteinExistence type="predicted"/>
<keyword evidence="10" id="KW-0472">Membrane</keyword>
<dbReference type="Gene3D" id="3.30.565.10">
    <property type="entry name" value="Histidine kinase-like ATPase, C-terminal domain"/>
    <property type="match status" value="1"/>
</dbReference>
<evidence type="ECO:0000256" key="3">
    <source>
        <dbReference type="ARBA" id="ARBA00022553"/>
    </source>
</evidence>
<keyword evidence="6 13" id="KW-0418">Kinase</keyword>
<dbReference type="PANTHER" id="PTHR24421">
    <property type="entry name" value="NITRATE/NITRITE SENSOR PROTEIN NARX-RELATED"/>
    <property type="match status" value="1"/>
</dbReference>
<keyword evidence="7" id="KW-0067">ATP-binding</keyword>
<dbReference type="GO" id="GO:0000155">
    <property type="term" value="F:phosphorelay sensor kinase activity"/>
    <property type="evidence" value="ECO:0007669"/>
    <property type="project" value="InterPro"/>
</dbReference>
<name>A0A1C5I3Z9_9ACTN</name>
<dbReference type="Proteomes" id="UP000198215">
    <property type="component" value="Chromosome I"/>
</dbReference>